<reference evidence="1 2" key="1">
    <citation type="submission" date="2018-10" db="EMBL/GenBank/DDBJ databases">
        <title>Notoacmeibacter sp. M2BS9Y-3-1, whole genome shotgun sequence.</title>
        <authorList>
            <person name="Tuo L."/>
        </authorList>
    </citation>
    <scope>NUCLEOTIDE SEQUENCE [LARGE SCALE GENOMIC DNA]</scope>
    <source>
        <strain evidence="1 2">M2BS9Y-3-1</strain>
    </source>
</reference>
<organism evidence="1 2">
    <name type="scientific">Notoacmeibacter ruber</name>
    <dbReference type="NCBI Taxonomy" id="2670375"/>
    <lineage>
        <taxon>Bacteria</taxon>
        <taxon>Pseudomonadati</taxon>
        <taxon>Pseudomonadota</taxon>
        <taxon>Alphaproteobacteria</taxon>
        <taxon>Hyphomicrobiales</taxon>
        <taxon>Notoacmeibacteraceae</taxon>
        <taxon>Notoacmeibacter</taxon>
    </lineage>
</organism>
<keyword evidence="2" id="KW-1185">Reference proteome</keyword>
<accession>A0A3L7J3G4</accession>
<name>A0A3L7J3G4_9HYPH</name>
<comment type="caution">
    <text evidence="1">The sequence shown here is derived from an EMBL/GenBank/DDBJ whole genome shotgun (WGS) entry which is preliminary data.</text>
</comment>
<protein>
    <submittedName>
        <fullName evidence="1">Uncharacterized protein</fullName>
    </submittedName>
</protein>
<sequence>MDWHYIAPGEPIQNAFIESSTAASGTIC</sequence>
<evidence type="ECO:0000313" key="2">
    <source>
        <dbReference type="Proteomes" id="UP000281094"/>
    </source>
</evidence>
<dbReference type="Proteomes" id="UP000281094">
    <property type="component" value="Unassembled WGS sequence"/>
</dbReference>
<dbReference type="AlphaFoldDB" id="A0A3L7J3G4"/>
<dbReference type="EMBL" id="RCWN01000003">
    <property type="protein sequence ID" value="RLQ85009.1"/>
    <property type="molecule type" value="Genomic_DNA"/>
</dbReference>
<proteinExistence type="predicted"/>
<evidence type="ECO:0000313" key="1">
    <source>
        <dbReference type="EMBL" id="RLQ85009.1"/>
    </source>
</evidence>
<gene>
    <name evidence="1" type="ORF">D8780_15525</name>
</gene>